<dbReference type="SMART" id="SM00382">
    <property type="entry name" value="AAA"/>
    <property type="match status" value="1"/>
</dbReference>
<evidence type="ECO:0000259" key="5">
    <source>
        <dbReference type="PROSITE" id="PS50045"/>
    </source>
</evidence>
<feature type="domain" description="Sigma-54 factor interaction" evidence="5">
    <location>
        <begin position="183"/>
        <end position="411"/>
    </location>
</feature>
<dbReference type="PROSITE" id="PS50045">
    <property type="entry name" value="SIGMA54_INTERACT_4"/>
    <property type="match status" value="1"/>
</dbReference>
<dbReference type="InterPro" id="IPR025944">
    <property type="entry name" value="Sigma_54_int_dom_CS"/>
</dbReference>
<evidence type="ECO:0000256" key="1">
    <source>
        <dbReference type="ARBA" id="ARBA00022741"/>
    </source>
</evidence>
<protein>
    <submittedName>
        <fullName evidence="6">Sigma-54-dependent Fis family transcriptional regulator</fullName>
    </submittedName>
</protein>
<dbReference type="PROSITE" id="PS00688">
    <property type="entry name" value="SIGMA54_INTERACT_3"/>
    <property type="match status" value="1"/>
</dbReference>
<dbReference type="InterPro" id="IPR003593">
    <property type="entry name" value="AAA+_ATPase"/>
</dbReference>
<organism evidence="6 7">
    <name type="scientific">Pseudohalioglobus lutimaris</name>
    <dbReference type="NCBI Taxonomy" id="1737061"/>
    <lineage>
        <taxon>Bacteria</taxon>
        <taxon>Pseudomonadati</taxon>
        <taxon>Pseudomonadota</taxon>
        <taxon>Gammaproteobacteria</taxon>
        <taxon>Cellvibrionales</taxon>
        <taxon>Halieaceae</taxon>
        <taxon>Pseudohalioglobus</taxon>
    </lineage>
</organism>
<dbReference type="OrthoDB" id="9804019at2"/>
<dbReference type="Gene3D" id="1.10.8.60">
    <property type="match status" value="1"/>
</dbReference>
<evidence type="ECO:0000256" key="2">
    <source>
        <dbReference type="ARBA" id="ARBA00022840"/>
    </source>
</evidence>
<dbReference type="GO" id="GO:0005524">
    <property type="term" value="F:ATP binding"/>
    <property type="evidence" value="ECO:0007669"/>
    <property type="project" value="UniProtKB-KW"/>
</dbReference>
<dbReference type="InterPro" id="IPR002197">
    <property type="entry name" value="HTH_Fis"/>
</dbReference>
<dbReference type="FunFam" id="3.40.50.300:FF:000006">
    <property type="entry name" value="DNA-binding transcriptional regulator NtrC"/>
    <property type="match status" value="1"/>
</dbReference>
<dbReference type="SUPFAM" id="SSF46689">
    <property type="entry name" value="Homeodomain-like"/>
    <property type="match status" value="1"/>
</dbReference>
<dbReference type="Pfam" id="PF00158">
    <property type="entry name" value="Sigma54_activat"/>
    <property type="match status" value="1"/>
</dbReference>
<evidence type="ECO:0000313" key="6">
    <source>
        <dbReference type="EMBL" id="PLW70621.1"/>
    </source>
</evidence>
<dbReference type="InterPro" id="IPR058031">
    <property type="entry name" value="AAA_lid_NorR"/>
</dbReference>
<dbReference type="EMBL" id="PKUS01000001">
    <property type="protein sequence ID" value="PLW70621.1"/>
    <property type="molecule type" value="Genomic_DNA"/>
</dbReference>
<dbReference type="InterPro" id="IPR002078">
    <property type="entry name" value="Sigma_54_int"/>
</dbReference>
<sequence>MFPFQLPATVDPSEQQARTNDAKCAYNCNYRKLTTLRELCALTHNAFVLTRHAEDELACSALASAGFGVVEIPLDEPEHIVNQIGTLAPVVLSVDAVISRHDLASILAATEGTGAQLLLLGDQSQQARFTSEVAAGKAMYIRRPLDEGYLVELLKDMYQDAEAATRSGRRKQQAVAMDQFGSLYGSSVPMRTMYRFLRKAAASEAVLCIHGESGTGKELVAEAVHAYSVHSQAPFEAINCAAIPAELVESELFGHEKGSFSGAVSEHIGIFERVGRGTLLLDEITEMPHAMQVKLLRVLESGRFRRVGGEVDRSYQARVLAATNRNPLEAVQQGKLREDLFYRISQLEVRVPALRERGQDIVELSRLFVARFDQENDRRLRLVPAAEKALAGYDWPGNVRQLWNVIQKACTTSRDKIEVEHLPIEQKAGAHNQQSLGALTLPPGCSLQQAEKMMINAYLKKYSGDKERTARTLGISLRTLYARLEKYRHNGKQDAS</sequence>
<dbReference type="PANTHER" id="PTHR32071:SF121">
    <property type="entry name" value="SIGMA L-DEPENDENT TRANSCRIPTIONAL REGULATOR YQIR-RELATED"/>
    <property type="match status" value="1"/>
</dbReference>
<evidence type="ECO:0000256" key="3">
    <source>
        <dbReference type="ARBA" id="ARBA00023015"/>
    </source>
</evidence>
<keyword evidence="7" id="KW-1185">Reference proteome</keyword>
<name>A0A2N5X816_9GAMM</name>
<dbReference type="Proteomes" id="UP000235005">
    <property type="component" value="Unassembled WGS sequence"/>
</dbReference>
<keyword evidence="1" id="KW-0547">Nucleotide-binding</keyword>
<evidence type="ECO:0000313" key="7">
    <source>
        <dbReference type="Proteomes" id="UP000235005"/>
    </source>
</evidence>
<keyword evidence="3" id="KW-0805">Transcription regulation</keyword>
<dbReference type="Gene3D" id="3.40.50.300">
    <property type="entry name" value="P-loop containing nucleotide triphosphate hydrolases"/>
    <property type="match status" value="1"/>
</dbReference>
<dbReference type="Gene3D" id="1.10.10.60">
    <property type="entry name" value="Homeodomain-like"/>
    <property type="match status" value="1"/>
</dbReference>
<dbReference type="GO" id="GO:0006355">
    <property type="term" value="P:regulation of DNA-templated transcription"/>
    <property type="evidence" value="ECO:0007669"/>
    <property type="project" value="InterPro"/>
</dbReference>
<dbReference type="CDD" id="cd00009">
    <property type="entry name" value="AAA"/>
    <property type="match status" value="1"/>
</dbReference>
<dbReference type="AlphaFoldDB" id="A0A2N5X816"/>
<dbReference type="InterPro" id="IPR009057">
    <property type="entry name" value="Homeodomain-like_sf"/>
</dbReference>
<keyword evidence="4" id="KW-0804">Transcription</keyword>
<evidence type="ECO:0000256" key="4">
    <source>
        <dbReference type="ARBA" id="ARBA00023163"/>
    </source>
</evidence>
<reference evidence="6 7" key="1">
    <citation type="submission" date="2018-01" db="EMBL/GenBank/DDBJ databases">
        <title>The draft genome sequence of Halioglobus lutimaris HF004.</title>
        <authorList>
            <person name="Du Z.-J."/>
            <person name="Shi M.-J."/>
        </authorList>
    </citation>
    <scope>NUCLEOTIDE SEQUENCE [LARGE SCALE GENOMIC DNA]</scope>
    <source>
        <strain evidence="6 7">HF004</strain>
    </source>
</reference>
<proteinExistence type="predicted"/>
<dbReference type="GO" id="GO:0043565">
    <property type="term" value="F:sequence-specific DNA binding"/>
    <property type="evidence" value="ECO:0007669"/>
    <property type="project" value="InterPro"/>
</dbReference>
<dbReference type="PANTHER" id="PTHR32071">
    <property type="entry name" value="TRANSCRIPTIONAL REGULATORY PROTEIN"/>
    <property type="match status" value="1"/>
</dbReference>
<dbReference type="Pfam" id="PF25601">
    <property type="entry name" value="AAA_lid_14"/>
    <property type="match status" value="1"/>
</dbReference>
<accession>A0A2N5X816</accession>
<dbReference type="Pfam" id="PF02954">
    <property type="entry name" value="HTH_8"/>
    <property type="match status" value="1"/>
</dbReference>
<keyword evidence="2" id="KW-0067">ATP-binding</keyword>
<comment type="caution">
    <text evidence="6">The sequence shown here is derived from an EMBL/GenBank/DDBJ whole genome shotgun (WGS) entry which is preliminary data.</text>
</comment>
<gene>
    <name evidence="6" type="ORF">C0039_00355</name>
</gene>
<dbReference type="SUPFAM" id="SSF52540">
    <property type="entry name" value="P-loop containing nucleoside triphosphate hydrolases"/>
    <property type="match status" value="1"/>
</dbReference>
<dbReference type="InterPro" id="IPR027417">
    <property type="entry name" value="P-loop_NTPase"/>
</dbReference>